<keyword evidence="1" id="KW-0812">Transmembrane</keyword>
<gene>
    <name evidence="2" type="ORF">PVAP13_6NG208700</name>
</gene>
<feature type="transmembrane region" description="Helical" evidence="1">
    <location>
        <begin position="222"/>
        <end position="243"/>
    </location>
</feature>
<comment type="caution">
    <text evidence="2">The sequence shown here is derived from an EMBL/GenBank/DDBJ whole genome shotgun (WGS) entry which is preliminary data.</text>
</comment>
<reference evidence="2" key="1">
    <citation type="submission" date="2020-05" db="EMBL/GenBank/DDBJ databases">
        <title>WGS assembly of Panicum virgatum.</title>
        <authorList>
            <person name="Lovell J.T."/>
            <person name="Jenkins J."/>
            <person name="Shu S."/>
            <person name="Juenger T.E."/>
            <person name="Schmutz J."/>
        </authorList>
    </citation>
    <scope>NUCLEOTIDE SEQUENCE</scope>
    <source>
        <strain evidence="2">AP13</strain>
    </source>
</reference>
<name>A0A8T0QZ52_PANVG</name>
<keyword evidence="3" id="KW-1185">Reference proteome</keyword>
<keyword evidence="1" id="KW-0472">Membrane</keyword>
<dbReference type="AlphaFoldDB" id="A0A8T0QZ52"/>
<organism evidence="2 3">
    <name type="scientific">Panicum virgatum</name>
    <name type="common">Blackwell switchgrass</name>
    <dbReference type="NCBI Taxonomy" id="38727"/>
    <lineage>
        <taxon>Eukaryota</taxon>
        <taxon>Viridiplantae</taxon>
        <taxon>Streptophyta</taxon>
        <taxon>Embryophyta</taxon>
        <taxon>Tracheophyta</taxon>
        <taxon>Spermatophyta</taxon>
        <taxon>Magnoliopsida</taxon>
        <taxon>Liliopsida</taxon>
        <taxon>Poales</taxon>
        <taxon>Poaceae</taxon>
        <taxon>PACMAD clade</taxon>
        <taxon>Panicoideae</taxon>
        <taxon>Panicodae</taxon>
        <taxon>Paniceae</taxon>
        <taxon>Panicinae</taxon>
        <taxon>Panicum</taxon>
        <taxon>Panicum sect. Hiantes</taxon>
    </lineage>
</organism>
<sequence>MPRRAYFRRLRCPQSPPDPPFPHARHPFPRFICAARASSREPKKLLAASALETAGLQRRGAASLKPVAAAQEAFRCGRRGPCSQSGSRRRVHLHRPAAVPRLARHVRPRRPGAASPRHRRPHQCPRDLLLPTGLRHRRHPALHPAGVRGGEHLVEQHHPRCHRCRQGSQDAVHLHGHLPLRPPRLLAAPHQRAGITALLTALGTTLLCTGVVVTTAGEAACVAFVVASVMAFSIGLGPLALSYGMEILPPLLRAGHEPRHRGEPAHVRHAEHDLHLPRQHHQNAWVFVYVQLPEMKGRNF</sequence>
<protein>
    <submittedName>
        <fullName evidence="2">Uncharacterized protein</fullName>
    </submittedName>
</protein>
<keyword evidence="1" id="KW-1133">Transmembrane helix</keyword>
<proteinExistence type="predicted"/>
<evidence type="ECO:0000313" key="2">
    <source>
        <dbReference type="EMBL" id="KAG2578521.1"/>
    </source>
</evidence>
<evidence type="ECO:0000256" key="1">
    <source>
        <dbReference type="SAM" id="Phobius"/>
    </source>
</evidence>
<evidence type="ECO:0000313" key="3">
    <source>
        <dbReference type="Proteomes" id="UP000823388"/>
    </source>
</evidence>
<feature type="transmembrane region" description="Helical" evidence="1">
    <location>
        <begin position="193"/>
        <end position="216"/>
    </location>
</feature>
<dbReference type="Proteomes" id="UP000823388">
    <property type="component" value="Chromosome 6N"/>
</dbReference>
<accession>A0A8T0QZ52</accession>
<dbReference type="EMBL" id="CM029048">
    <property type="protein sequence ID" value="KAG2578521.1"/>
    <property type="molecule type" value="Genomic_DNA"/>
</dbReference>